<accession>W0FLI9</accession>
<keyword evidence="2" id="KW-0813">Transport</keyword>
<dbReference type="PROSITE" id="PS51257">
    <property type="entry name" value="PROKAR_LIPOPROTEIN"/>
    <property type="match status" value="1"/>
</dbReference>
<dbReference type="Pfam" id="PF01297">
    <property type="entry name" value="ZnuA"/>
    <property type="match status" value="1"/>
</dbReference>
<dbReference type="PANTHER" id="PTHR42953">
    <property type="entry name" value="HIGH-AFFINITY ZINC UPTAKE SYSTEM PROTEIN ZNUA-RELATED"/>
    <property type="match status" value="1"/>
</dbReference>
<dbReference type="GO" id="GO:0030001">
    <property type="term" value="P:metal ion transport"/>
    <property type="evidence" value="ECO:0007669"/>
    <property type="project" value="InterPro"/>
</dbReference>
<evidence type="ECO:0000256" key="3">
    <source>
        <dbReference type="ARBA" id="ARBA00022729"/>
    </source>
</evidence>
<dbReference type="PANTHER" id="PTHR42953:SF3">
    <property type="entry name" value="HIGH-AFFINITY ZINC UPTAKE SYSTEM PROTEIN ZNUA"/>
    <property type="match status" value="1"/>
</dbReference>
<comment type="similarity">
    <text evidence="1">Belongs to the bacterial solute-binding protein 9 family.</text>
</comment>
<evidence type="ECO:0000313" key="4">
    <source>
        <dbReference type="EMBL" id="AHF25801.1"/>
    </source>
</evidence>
<protein>
    <submittedName>
        <fullName evidence="4">ABC-type metal ion transport system, periplasmic component/surface adhesin</fullName>
    </submittedName>
</protein>
<dbReference type="SUPFAM" id="SSF53807">
    <property type="entry name" value="Helical backbone' metal receptor"/>
    <property type="match status" value="1"/>
</dbReference>
<dbReference type="AlphaFoldDB" id="W0FLI9"/>
<dbReference type="GO" id="GO:0046872">
    <property type="term" value="F:metal ion binding"/>
    <property type="evidence" value="ECO:0007669"/>
    <property type="project" value="InterPro"/>
</dbReference>
<dbReference type="EMBL" id="KC246853">
    <property type="protein sequence ID" value="AHF25801.1"/>
    <property type="molecule type" value="Genomic_DNA"/>
</dbReference>
<keyword evidence="3" id="KW-0732">Signal</keyword>
<evidence type="ECO:0000256" key="2">
    <source>
        <dbReference type="ARBA" id="ARBA00022448"/>
    </source>
</evidence>
<dbReference type="Gene3D" id="3.40.50.1980">
    <property type="entry name" value="Nitrogenase molybdenum iron protein domain"/>
    <property type="match status" value="2"/>
</dbReference>
<sequence length="340" mass="37220">MKTKNLIMAAMVITMGLFTGCGQTSKAPTDVAVERPTVESTATDVNGESISVVTTIFPEYDWVRQIAGDNANVDVTMLLDNGVDLHSYQPTAEDIMKIATCDVFIYVGGESDEWVEDALAEAVNSDMQVINLLDTLGDKVREEELVEGMEGEEEEEEEEEGPEYDEHVWLSLENSQLLVEAIAKALGTVDTANADTYTSNALAYNEKLKALDEQYKATVDGASVNTILFGDRFPFRYLVDDYGLNYYAAFVGCSAETEASFETIQFLSAKVDELGLKTVFTIENSDQKIAETIIANTDSKDAKILSLDSMQSTTSEDVAAGATYLGIMEENLKVLEEALK</sequence>
<proteinExistence type="inferred from homology"/>
<dbReference type="InterPro" id="IPR006127">
    <property type="entry name" value="ZnuA-like"/>
</dbReference>
<organism evidence="4">
    <name type="scientific">uncultured bacterium Contigcl_289</name>
    <dbReference type="NCBI Taxonomy" id="1393669"/>
    <lineage>
        <taxon>Bacteria</taxon>
        <taxon>environmental samples</taxon>
    </lineage>
</organism>
<reference evidence="4" key="1">
    <citation type="journal article" date="2013" name="PLoS ONE">
        <title>Metagenomic insights into the carbohydrate-active enzymes carried by the microorganisms adhering to solid digesta in the rumen of cows.</title>
        <authorList>
            <person name="Wang L."/>
            <person name="Hatem A."/>
            <person name="Catalyurek U.V."/>
            <person name="Morrison M."/>
            <person name="Yu Z."/>
        </authorList>
    </citation>
    <scope>NUCLEOTIDE SEQUENCE</scope>
</reference>
<evidence type="ECO:0000256" key="1">
    <source>
        <dbReference type="ARBA" id="ARBA00011028"/>
    </source>
</evidence>
<name>W0FLI9_9BACT</name>
<dbReference type="InterPro" id="IPR050492">
    <property type="entry name" value="Bact_metal-bind_prot9"/>
</dbReference>